<keyword evidence="1" id="KW-0472">Membrane</keyword>
<dbReference type="AlphaFoldDB" id="A0A1U7INY9"/>
<comment type="caution">
    <text evidence="2">The sequence shown here is derived from an EMBL/GenBank/DDBJ whole genome shotgun (WGS) entry which is preliminary data.</text>
</comment>
<gene>
    <name evidence="2" type="ORF">NIES2119_08060</name>
</gene>
<protein>
    <submittedName>
        <fullName evidence="2">Uncharacterized protein</fullName>
    </submittedName>
</protein>
<dbReference type="RefSeq" id="WP_073592936.1">
    <property type="nucleotide sequence ID" value="NZ_MRCE01000006.1"/>
</dbReference>
<keyword evidence="1" id="KW-1133">Transmembrane helix</keyword>
<evidence type="ECO:0000313" key="3">
    <source>
        <dbReference type="Proteomes" id="UP000185860"/>
    </source>
</evidence>
<dbReference type="EMBL" id="MRCE01000006">
    <property type="protein sequence ID" value="OKH39074.1"/>
    <property type="molecule type" value="Genomic_DNA"/>
</dbReference>
<accession>A0A1U7INY9</accession>
<sequence>MDLGVDPIATLVAFAIFGVLWFGILGKMGFSGTNRWAMTAIMFFPVTTLIELIYLACFPWPVQKELKELRKLKEQVKHYQSVEDLQVELDKLRGDLGMHNMKGRKNPPR</sequence>
<reference evidence="2 3" key="1">
    <citation type="submission" date="2016-11" db="EMBL/GenBank/DDBJ databases">
        <title>Draft Genome Sequences of Nine Cyanobacterial Strains from Diverse Habitats.</title>
        <authorList>
            <person name="Zhu T."/>
            <person name="Hou S."/>
            <person name="Lu X."/>
            <person name="Hess W.R."/>
        </authorList>
    </citation>
    <scope>NUCLEOTIDE SEQUENCE [LARGE SCALE GENOMIC DNA]</scope>
    <source>
        <strain evidence="2 3">IAM M-71</strain>
    </source>
</reference>
<organism evidence="2 3">
    <name type="scientific">[Phormidium ambiguum] IAM M-71</name>
    <dbReference type="NCBI Taxonomy" id="454136"/>
    <lineage>
        <taxon>Bacteria</taxon>
        <taxon>Bacillati</taxon>
        <taxon>Cyanobacteriota</taxon>
        <taxon>Cyanophyceae</taxon>
        <taxon>Oscillatoriophycideae</taxon>
        <taxon>Aerosakkonematales</taxon>
        <taxon>Aerosakkonemataceae</taxon>
        <taxon>Floridanema</taxon>
    </lineage>
</organism>
<name>A0A1U7INY9_9CYAN</name>
<dbReference type="Proteomes" id="UP000185860">
    <property type="component" value="Unassembled WGS sequence"/>
</dbReference>
<feature type="transmembrane region" description="Helical" evidence="1">
    <location>
        <begin position="36"/>
        <end position="62"/>
    </location>
</feature>
<proteinExistence type="predicted"/>
<feature type="transmembrane region" description="Helical" evidence="1">
    <location>
        <begin position="7"/>
        <end position="24"/>
    </location>
</feature>
<keyword evidence="1" id="KW-0812">Transmembrane</keyword>
<evidence type="ECO:0000256" key="1">
    <source>
        <dbReference type="SAM" id="Phobius"/>
    </source>
</evidence>
<evidence type="ECO:0000313" key="2">
    <source>
        <dbReference type="EMBL" id="OKH39074.1"/>
    </source>
</evidence>
<dbReference type="STRING" id="454136.NIES2119_08060"/>